<reference evidence="1 2" key="1">
    <citation type="submission" date="2023-02" db="EMBL/GenBank/DDBJ databases">
        <title>LHISI_Scaffold_Assembly.</title>
        <authorList>
            <person name="Stuart O.P."/>
            <person name="Cleave R."/>
            <person name="Magrath M.J.L."/>
            <person name="Mikheyev A.S."/>
        </authorList>
    </citation>
    <scope>NUCLEOTIDE SEQUENCE [LARGE SCALE GENOMIC DNA]</scope>
    <source>
        <strain evidence="1">Daus_M_001</strain>
        <tissue evidence="1">Leg muscle</tissue>
    </source>
</reference>
<evidence type="ECO:0000313" key="1">
    <source>
        <dbReference type="EMBL" id="KAJ8880264.1"/>
    </source>
</evidence>
<evidence type="ECO:0000313" key="2">
    <source>
        <dbReference type="Proteomes" id="UP001159363"/>
    </source>
</evidence>
<proteinExistence type="predicted"/>
<accession>A0ABQ9H7G5</accession>
<organism evidence="1 2">
    <name type="scientific">Dryococelus australis</name>
    <dbReference type="NCBI Taxonomy" id="614101"/>
    <lineage>
        <taxon>Eukaryota</taxon>
        <taxon>Metazoa</taxon>
        <taxon>Ecdysozoa</taxon>
        <taxon>Arthropoda</taxon>
        <taxon>Hexapoda</taxon>
        <taxon>Insecta</taxon>
        <taxon>Pterygota</taxon>
        <taxon>Neoptera</taxon>
        <taxon>Polyneoptera</taxon>
        <taxon>Phasmatodea</taxon>
        <taxon>Verophasmatodea</taxon>
        <taxon>Anareolatae</taxon>
        <taxon>Phasmatidae</taxon>
        <taxon>Eurycanthinae</taxon>
        <taxon>Dryococelus</taxon>
    </lineage>
</organism>
<comment type="caution">
    <text evidence="1">The sequence shown here is derived from an EMBL/GenBank/DDBJ whole genome shotgun (WGS) entry which is preliminary data.</text>
</comment>
<gene>
    <name evidence="1" type="ORF">PR048_016730</name>
</gene>
<keyword evidence="2" id="KW-1185">Reference proteome</keyword>
<name>A0ABQ9H7G5_9NEOP</name>
<sequence length="746" mass="81788">MAVQWSDYSPPTQANMVPFSADFRMFPLVCGSSRGSPVSPALAFRRCAPHSSHFTPSSALKTSMYAAVCKTRSSQITDPCSKPVMSIYNLQSAKPANRWPTAGIQPAPLLVPKVPHLRLSTLPVGLARRQATESSPAPAMSPSCSERVILLQLEERSVLKRSRRTRRIKERAPPPLSLFHSTLSSSGDSLCLNLQQEGASSSLPPRWPFSLSPLCLTSLSYRLAETFSLFAPDEKLRCPPGAKSLGPLLRIEFNPFDRSRTDQEHFSGKGGIPVLAPASGLVHSNGHDFSYRLFTKISKKYGNQRKKLQKYINLPYPEAKTLKRHNSPDNSAEHLDSKEQRYTCLFFEIVDRIRSSEPFHQTALFPGINVGRNGCRPPRLVGWSPVVNSHVPSTPPPPPTHRPTNRLAERSSYHSHTFLPRDTQCRSLLGRGWGAGAVAPPTAPFERKVIRKGEGGRPSNCNQEIELPFPVASLIDLGPLPSHLGGHLAVLLQPRRAVRPLASHLGEPGSIPGGVFSGSPISPAPSFRYCSINLASPTSALKTSMLRASQISSLFTDKEREIRPTVPTKFVLNSVIQVNSSCTLFRRPNRPDVWLGGGGATRHCDANGEMWMYRGEGERGKGGGLWSRSSLEWQMSLTTSVYALHLPLASPGSCPASRLELSSTSICCRAHNFQAVAERLARSPPTMANRVQSPAGSQDFRKWDTCLTMPLFGGFSRGSPISPASPIPVPLHIHSNHTHWLSRPRC</sequence>
<dbReference type="Proteomes" id="UP001159363">
    <property type="component" value="Chromosome 5"/>
</dbReference>
<protein>
    <submittedName>
        <fullName evidence="1">Uncharacterized protein</fullName>
    </submittedName>
</protein>
<dbReference type="EMBL" id="JARBHB010000006">
    <property type="protein sequence ID" value="KAJ8880264.1"/>
    <property type="molecule type" value="Genomic_DNA"/>
</dbReference>